<dbReference type="AlphaFoldDB" id="A0AAN7B9X9"/>
<protein>
    <submittedName>
        <fullName evidence="1">Uncharacterized protein</fullName>
    </submittedName>
</protein>
<evidence type="ECO:0000313" key="1">
    <source>
        <dbReference type="EMBL" id="KAK4215949.1"/>
    </source>
</evidence>
<accession>A0AAN7B9X9</accession>
<keyword evidence="2" id="KW-1185">Reference proteome</keyword>
<organism evidence="1 2">
    <name type="scientific">Rhypophila decipiens</name>
    <dbReference type="NCBI Taxonomy" id="261697"/>
    <lineage>
        <taxon>Eukaryota</taxon>
        <taxon>Fungi</taxon>
        <taxon>Dikarya</taxon>
        <taxon>Ascomycota</taxon>
        <taxon>Pezizomycotina</taxon>
        <taxon>Sordariomycetes</taxon>
        <taxon>Sordariomycetidae</taxon>
        <taxon>Sordariales</taxon>
        <taxon>Naviculisporaceae</taxon>
        <taxon>Rhypophila</taxon>
    </lineage>
</organism>
<evidence type="ECO:0000313" key="2">
    <source>
        <dbReference type="Proteomes" id="UP001301769"/>
    </source>
</evidence>
<name>A0AAN7B9X9_9PEZI</name>
<reference evidence="1" key="2">
    <citation type="submission" date="2023-05" db="EMBL/GenBank/DDBJ databases">
        <authorList>
            <consortium name="Lawrence Berkeley National Laboratory"/>
            <person name="Steindorff A."/>
            <person name="Hensen N."/>
            <person name="Bonometti L."/>
            <person name="Westerberg I."/>
            <person name="Brannstrom I.O."/>
            <person name="Guillou S."/>
            <person name="Cros-Aarteil S."/>
            <person name="Calhoun S."/>
            <person name="Haridas S."/>
            <person name="Kuo A."/>
            <person name="Mondo S."/>
            <person name="Pangilinan J."/>
            <person name="Riley R."/>
            <person name="Labutti K."/>
            <person name="Andreopoulos B."/>
            <person name="Lipzen A."/>
            <person name="Chen C."/>
            <person name="Yanf M."/>
            <person name="Daum C."/>
            <person name="Ng V."/>
            <person name="Clum A."/>
            <person name="Ohm R."/>
            <person name="Martin F."/>
            <person name="Silar P."/>
            <person name="Natvig D."/>
            <person name="Lalanne C."/>
            <person name="Gautier V."/>
            <person name="Ament-Velasquez S.L."/>
            <person name="Kruys A."/>
            <person name="Hutchinson M.I."/>
            <person name="Powell A.J."/>
            <person name="Barry K."/>
            <person name="Miller A.N."/>
            <person name="Grigoriev I.V."/>
            <person name="Debuchy R."/>
            <person name="Gladieux P."/>
            <person name="Thoren M.H."/>
            <person name="Johannesson H."/>
        </authorList>
    </citation>
    <scope>NUCLEOTIDE SEQUENCE</scope>
    <source>
        <strain evidence="1">PSN293</strain>
    </source>
</reference>
<gene>
    <name evidence="1" type="ORF">QBC37DRAFT_418147</name>
</gene>
<comment type="caution">
    <text evidence="1">The sequence shown here is derived from an EMBL/GenBank/DDBJ whole genome shotgun (WGS) entry which is preliminary data.</text>
</comment>
<reference evidence="1" key="1">
    <citation type="journal article" date="2023" name="Mol. Phylogenet. Evol.">
        <title>Genome-scale phylogeny and comparative genomics of the fungal order Sordariales.</title>
        <authorList>
            <person name="Hensen N."/>
            <person name="Bonometti L."/>
            <person name="Westerberg I."/>
            <person name="Brannstrom I.O."/>
            <person name="Guillou S."/>
            <person name="Cros-Aarteil S."/>
            <person name="Calhoun S."/>
            <person name="Haridas S."/>
            <person name="Kuo A."/>
            <person name="Mondo S."/>
            <person name="Pangilinan J."/>
            <person name="Riley R."/>
            <person name="LaButti K."/>
            <person name="Andreopoulos B."/>
            <person name="Lipzen A."/>
            <person name="Chen C."/>
            <person name="Yan M."/>
            <person name="Daum C."/>
            <person name="Ng V."/>
            <person name="Clum A."/>
            <person name="Steindorff A."/>
            <person name="Ohm R.A."/>
            <person name="Martin F."/>
            <person name="Silar P."/>
            <person name="Natvig D.O."/>
            <person name="Lalanne C."/>
            <person name="Gautier V."/>
            <person name="Ament-Velasquez S.L."/>
            <person name="Kruys A."/>
            <person name="Hutchinson M.I."/>
            <person name="Powell A.J."/>
            <person name="Barry K."/>
            <person name="Miller A.N."/>
            <person name="Grigoriev I.V."/>
            <person name="Debuchy R."/>
            <person name="Gladieux P."/>
            <person name="Hiltunen Thoren M."/>
            <person name="Johannesson H."/>
        </authorList>
    </citation>
    <scope>NUCLEOTIDE SEQUENCE</scope>
    <source>
        <strain evidence="1">PSN293</strain>
    </source>
</reference>
<proteinExistence type="predicted"/>
<dbReference type="EMBL" id="MU858074">
    <property type="protein sequence ID" value="KAK4215949.1"/>
    <property type="molecule type" value="Genomic_DNA"/>
</dbReference>
<dbReference type="Proteomes" id="UP001301769">
    <property type="component" value="Unassembled WGS sequence"/>
</dbReference>
<sequence length="235" mass="26100">MLIGTGSQCCVHCPENTATGESDLYCKEGAEEGAAPSLPIVSMHTSSGRSCWQLPVLYYLQVQNQQAAPSSVYTHESIAIPEMGLHTLHFLLMMRRWRSQTLHFFFFRVKQIALPAFPRGTDVVLKFLHRRIVAHAILRTIQCPARDSGRSRDPEGTSYLYLSWLASMDGLTVVVCVSGHDGLSPSRKLPTLELHDTTLRVRDLPALSSPCISELAGHVIRCSIFRNCGINFTTT</sequence>